<evidence type="ECO:0000313" key="2">
    <source>
        <dbReference type="EMBL" id="AHZ10028.1"/>
    </source>
</evidence>
<dbReference type="Proteomes" id="UP000026900">
    <property type="component" value="Segment"/>
</dbReference>
<keyword evidence="3" id="KW-1185">Reference proteome</keyword>
<protein>
    <submittedName>
        <fullName evidence="2">Uncharacterized protein</fullName>
    </submittedName>
</protein>
<evidence type="ECO:0000313" key="3">
    <source>
        <dbReference type="Proteomes" id="UP000026900"/>
    </source>
</evidence>
<dbReference type="RefSeq" id="YP_009036459.1">
    <property type="nucleotide sequence ID" value="NC_024213.1"/>
</dbReference>
<dbReference type="GeneID" id="19526010"/>
<dbReference type="EMBL" id="KJ489399">
    <property type="protein sequence ID" value="AHZ10028.1"/>
    <property type="molecule type" value="Genomic_DNA"/>
</dbReference>
<accession>A0A024B1Z8</accession>
<feature type="transmembrane region" description="Helical" evidence="1">
    <location>
        <begin position="6"/>
        <end position="30"/>
    </location>
</feature>
<name>A0A024B1Z8_9CAUD</name>
<keyword evidence="1" id="KW-1133">Transmembrane helix</keyword>
<proteinExistence type="predicted"/>
<evidence type="ECO:0000256" key="1">
    <source>
        <dbReference type="SAM" id="Phobius"/>
    </source>
</evidence>
<organism evidence="2 3">
    <name type="scientific">Bacillus phage Hakuna</name>
    <dbReference type="NCBI Taxonomy" id="1486659"/>
    <lineage>
        <taxon>Viruses</taxon>
        <taxon>Duplodnaviria</taxon>
        <taxon>Heunggongvirae</taxon>
        <taxon>Uroviricota</taxon>
        <taxon>Caudoviricetes</taxon>
        <taxon>Herelleviridae</taxon>
        <taxon>Bastillevirinae</taxon>
        <taxon>Wphvirus</taxon>
        <taxon>Wphvirus hakuna</taxon>
    </lineage>
</organism>
<sequence length="39" mass="4643">MQELFEFYLSLAVIILIGYAGINSIVYLICSYIKWRNKR</sequence>
<dbReference type="KEGG" id="vg:19526010"/>
<keyword evidence="1" id="KW-0472">Membrane</keyword>
<reference evidence="3" key="1">
    <citation type="submission" date="2014-09" db="EMBL/GenBank/DDBJ databases">
        <authorList>
            <person name="Sauder A.B."/>
            <person name="McKenzie Q.R."/>
            <person name="Temple L.M."/>
            <person name="Alexis B.K."/>
            <person name="Al-Atrache Z."/>
            <person name="Lewis L.O."/>
            <person name="Loesser-Casey K.E."/>
            <person name="Mitchell K.J."/>
        </authorList>
    </citation>
    <scope>NUCLEOTIDE SEQUENCE [LARGE SCALE GENOMIC DNA]</scope>
</reference>
<keyword evidence="1" id="KW-0812">Transmembrane</keyword>